<gene>
    <name evidence="5" type="ORF">JL107_06355</name>
</gene>
<reference evidence="5" key="1">
    <citation type="submission" date="2021-01" db="EMBL/GenBank/DDBJ databases">
        <title>KCTC 19127 draft genome.</title>
        <authorList>
            <person name="An D."/>
        </authorList>
    </citation>
    <scope>NUCLEOTIDE SEQUENCE</scope>
    <source>
        <strain evidence="5">KCTC 19127</strain>
    </source>
</reference>
<dbReference type="InterPro" id="IPR025751">
    <property type="entry name" value="RsbRD_N_dom"/>
</dbReference>
<dbReference type="InterPro" id="IPR025736">
    <property type="entry name" value="PucR_C-HTH_dom"/>
</dbReference>
<dbReference type="Pfam" id="PF13556">
    <property type="entry name" value="HTH_30"/>
    <property type="match status" value="1"/>
</dbReference>
<accession>A0A938YE93</accession>
<keyword evidence="6" id="KW-1185">Reference proteome</keyword>
<dbReference type="Proteomes" id="UP000663801">
    <property type="component" value="Unassembled WGS sequence"/>
</dbReference>
<evidence type="ECO:0000259" key="4">
    <source>
        <dbReference type="Pfam" id="PF17853"/>
    </source>
</evidence>
<evidence type="ECO:0000259" key="3">
    <source>
        <dbReference type="Pfam" id="PF14361"/>
    </source>
</evidence>
<feature type="domain" description="RsbT co-antagonist protein RsbRD N-terminal" evidence="3">
    <location>
        <begin position="14"/>
        <end position="149"/>
    </location>
</feature>
<dbReference type="InterPro" id="IPR042070">
    <property type="entry name" value="PucR_C-HTH_sf"/>
</dbReference>
<dbReference type="Pfam" id="PF14361">
    <property type="entry name" value="RsbRD_N"/>
    <property type="match status" value="1"/>
</dbReference>
<evidence type="ECO:0000313" key="5">
    <source>
        <dbReference type="EMBL" id="MBM9476060.1"/>
    </source>
</evidence>
<comment type="similarity">
    <text evidence="1">Belongs to the CdaR family.</text>
</comment>
<dbReference type="AlphaFoldDB" id="A0A938YE93"/>
<dbReference type="EMBL" id="JAERWL010000006">
    <property type="protein sequence ID" value="MBM9476060.1"/>
    <property type="molecule type" value="Genomic_DNA"/>
</dbReference>
<dbReference type="Pfam" id="PF17853">
    <property type="entry name" value="GGDEF_2"/>
    <property type="match status" value="1"/>
</dbReference>
<evidence type="ECO:0000256" key="1">
    <source>
        <dbReference type="ARBA" id="ARBA00006754"/>
    </source>
</evidence>
<dbReference type="PANTHER" id="PTHR33744:SF1">
    <property type="entry name" value="DNA-BINDING TRANSCRIPTIONAL ACTIVATOR ADER"/>
    <property type="match status" value="1"/>
</dbReference>
<evidence type="ECO:0000313" key="6">
    <source>
        <dbReference type="Proteomes" id="UP000663801"/>
    </source>
</evidence>
<dbReference type="InterPro" id="IPR041522">
    <property type="entry name" value="CdaR_GGDEF"/>
</dbReference>
<evidence type="ECO:0000259" key="2">
    <source>
        <dbReference type="Pfam" id="PF13556"/>
    </source>
</evidence>
<proteinExistence type="inferred from homology"/>
<name>A0A938YE93_9ACTN</name>
<dbReference type="PANTHER" id="PTHR33744">
    <property type="entry name" value="CARBOHYDRATE DIACID REGULATOR"/>
    <property type="match status" value="1"/>
</dbReference>
<feature type="domain" description="CdaR GGDEF-like" evidence="4">
    <location>
        <begin position="168"/>
        <end position="285"/>
    </location>
</feature>
<dbReference type="RefSeq" id="WP_205256170.1">
    <property type="nucleotide sequence ID" value="NZ_BAAAPV010000003.1"/>
</dbReference>
<protein>
    <submittedName>
        <fullName evidence="5">Helix-turn-helix domain-containing protein</fullName>
    </submittedName>
</protein>
<feature type="domain" description="PucR C-terminal helix-turn-helix" evidence="2">
    <location>
        <begin position="333"/>
        <end position="390"/>
    </location>
</feature>
<organism evidence="5 6">
    <name type="scientific">Nakamurella flavida</name>
    <dbReference type="NCBI Taxonomy" id="363630"/>
    <lineage>
        <taxon>Bacteria</taxon>
        <taxon>Bacillati</taxon>
        <taxon>Actinomycetota</taxon>
        <taxon>Actinomycetes</taxon>
        <taxon>Nakamurellales</taxon>
        <taxon>Nakamurellaceae</taxon>
        <taxon>Nakamurella</taxon>
    </lineage>
</organism>
<dbReference type="Gene3D" id="1.10.10.2840">
    <property type="entry name" value="PucR C-terminal helix-turn-helix domain"/>
    <property type="match status" value="1"/>
</dbReference>
<comment type="caution">
    <text evidence="5">The sequence shown here is derived from an EMBL/GenBank/DDBJ whole genome shotgun (WGS) entry which is preliminary data.</text>
</comment>
<sequence length="410" mass="44313">MVPQRRRPFTADLDALTARAAARMWNVYPGYSQDRFPYAELEPSVRGNLELAVRVLQRGTGPLPAELGGARDLGARRAGQGVPLESIIQAYRQTERVIVLDVLHQSRRWPVAEAEGVTDLVITTFDDLTDAMINAYRDTSSAIEVERRRVENEVVTALAGGIDVGAARLEQWVRALDLDPGGVWIAAAVRSTERSSLTALQVSLRRRAAGLGGSGISHVLFGETDRVLLILVSVAGDEDRARDAVRTLFSGARPGGPVLGGVGDPCRTLGEAGSSCRQAQDAMRVARSADPGDPVTLVDHRDVLVDVLVDAHPGAADALTRAVLDPLARYPYLVETLEVLLAHHLSQSVTARELFLHVNTVSHRLHRIHQLTGRHPTRFPDAVEIALALRWRRLRTGPDDGGTATGGPGS</sequence>
<dbReference type="InterPro" id="IPR051448">
    <property type="entry name" value="CdaR-like_regulators"/>
</dbReference>